<dbReference type="Gene3D" id="3.40.1700.10">
    <property type="entry name" value="DNA integrity scanning protein, DisA, N-terminal domain"/>
    <property type="match status" value="1"/>
</dbReference>
<comment type="similarity">
    <text evidence="6">Belongs to the adenylate cyclase family. DacB/CdaS subfamily.</text>
</comment>
<dbReference type="InterPro" id="IPR034693">
    <property type="entry name" value="CdaS"/>
</dbReference>
<dbReference type="Proteomes" id="UP000094580">
    <property type="component" value="Unassembled WGS sequence"/>
</dbReference>
<evidence type="ECO:0000259" key="7">
    <source>
        <dbReference type="PROSITE" id="PS51794"/>
    </source>
</evidence>
<evidence type="ECO:0000313" key="9">
    <source>
        <dbReference type="Proteomes" id="UP000094580"/>
    </source>
</evidence>
<accession>A0ABX2ZNW6</accession>
<dbReference type="Pfam" id="PF02457">
    <property type="entry name" value="DAC"/>
    <property type="match status" value="1"/>
</dbReference>
<evidence type="ECO:0000256" key="1">
    <source>
        <dbReference type="ARBA" id="ARBA00000877"/>
    </source>
</evidence>
<name>A0ABX2ZNW6_9BACI</name>
<keyword evidence="6" id="KW-0812">Transmembrane</keyword>
<protein>
    <recommendedName>
        <fullName evidence="6">Diadenylate cyclase</fullName>
        <shortName evidence="6">DAC</shortName>
        <ecNumber evidence="6">2.7.7.85</ecNumber>
    </recommendedName>
    <alternativeName>
        <fullName evidence="6">Cyclic-di-AMP synthase</fullName>
        <shortName evidence="6">c-di-AMP synthase</shortName>
    </alternativeName>
</protein>
<comment type="function">
    <text evidence="6">Catalyzes the condensation of 2 ATP molecules into cyclic di-AMP (c-di-AMP), a second messenger used to regulate differing processes in different bacteria.</text>
</comment>
<keyword evidence="2 6" id="KW-0808">Transferase</keyword>
<dbReference type="HAMAP" id="MF_00838">
    <property type="entry name" value="DacB"/>
    <property type="match status" value="1"/>
</dbReference>
<dbReference type="PANTHER" id="PTHR34185">
    <property type="entry name" value="DIADENYLATE CYCLASE"/>
    <property type="match status" value="1"/>
</dbReference>
<dbReference type="EMBL" id="MDKC01000023">
    <property type="protein sequence ID" value="ODG91430.1"/>
    <property type="molecule type" value="Genomic_DNA"/>
</dbReference>
<dbReference type="InterPro" id="IPR003390">
    <property type="entry name" value="DNA_integrity_scan_DisA_N"/>
</dbReference>
<organism evidence="8 9">
    <name type="scientific">Gottfriedia luciferensis</name>
    <dbReference type="NCBI Taxonomy" id="178774"/>
    <lineage>
        <taxon>Bacteria</taxon>
        <taxon>Bacillati</taxon>
        <taxon>Bacillota</taxon>
        <taxon>Bacilli</taxon>
        <taxon>Bacillales</taxon>
        <taxon>Bacillaceae</taxon>
        <taxon>Gottfriedia</taxon>
    </lineage>
</organism>
<evidence type="ECO:0000256" key="5">
    <source>
        <dbReference type="ARBA" id="ARBA00022840"/>
    </source>
</evidence>
<keyword evidence="6" id="KW-1003">Cell membrane</keyword>
<dbReference type="NCBIfam" id="NF038328">
    <property type="entry name" value="c-di-AMP_CdaS"/>
    <property type="match status" value="1"/>
</dbReference>
<feature type="domain" description="DAC" evidence="7">
    <location>
        <begin position="56"/>
        <end position="205"/>
    </location>
</feature>
<comment type="subunit">
    <text evidence="6">Probably oligomerizes.</text>
</comment>
<keyword evidence="4 6" id="KW-0547">Nucleotide-binding</keyword>
<comment type="catalytic activity">
    <reaction evidence="1 6">
        <text>2 ATP = 3',3'-c-di-AMP + 2 diphosphate</text>
        <dbReference type="Rhea" id="RHEA:35655"/>
        <dbReference type="ChEBI" id="CHEBI:30616"/>
        <dbReference type="ChEBI" id="CHEBI:33019"/>
        <dbReference type="ChEBI" id="CHEBI:71500"/>
        <dbReference type="EC" id="2.7.7.85"/>
    </reaction>
</comment>
<keyword evidence="3 6" id="KW-0548">Nucleotidyltransferase</keyword>
<dbReference type="SUPFAM" id="SSF143597">
    <property type="entry name" value="YojJ-like"/>
    <property type="match status" value="1"/>
</dbReference>
<dbReference type="InterPro" id="IPR036888">
    <property type="entry name" value="DNA_integrity_DisA_N_sf"/>
</dbReference>
<dbReference type="InterPro" id="IPR053472">
    <property type="entry name" value="DAC_CdaS-like"/>
</dbReference>
<dbReference type="InterPro" id="IPR050338">
    <property type="entry name" value="DisA"/>
</dbReference>
<keyword evidence="5 6" id="KW-0067">ATP-binding</keyword>
<dbReference type="Gene3D" id="1.10.287.770">
    <property type="entry name" value="YojJ-like"/>
    <property type="match status" value="1"/>
</dbReference>
<evidence type="ECO:0000256" key="6">
    <source>
        <dbReference type="HAMAP-Rule" id="MF_00838"/>
    </source>
</evidence>
<keyword evidence="6" id="KW-1133">Transmembrane helix</keyword>
<dbReference type="InterPro" id="IPR019457">
    <property type="entry name" value="CdaS_N"/>
</dbReference>
<dbReference type="EC" id="2.7.7.85" evidence="6"/>
<evidence type="ECO:0000256" key="3">
    <source>
        <dbReference type="ARBA" id="ARBA00022695"/>
    </source>
</evidence>
<gene>
    <name evidence="6" type="primary">dacB</name>
    <name evidence="8" type="ORF">BED47_07165</name>
</gene>
<keyword evidence="9" id="KW-1185">Reference proteome</keyword>
<evidence type="ECO:0000256" key="4">
    <source>
        <dbReference type="ARBA" id="ARBA00022741"/>
    </source>
</evidence>
<keyword evidence="6" id="KW-0472">Membrane</keyword>
<dbReference type="PROSITE" id="PS51794">
    <property type="entry name" value="DAC"/>
    <property type="match status" value="1"/>
</dbReference>
<dbReference type="PANTHER" id="PTHR34185:SF2">
    <property type="entry name" value="CYCLIC DI-AMP SYNTHASE CDAS"/>
    <property type="match status" value="1"/>
</dbReference>
<comment type="caution">
    <text evidence="8">The sequence shown here is derived from an EMBL/GenBank/DDBJ whole genome shotgun (WGS) entry which is preliminary data.</text>
</comment>
<evidence type="ECO:0000313" key="8">
    <source>
        <dbReference type="EMBL" id="ODG91430.1"/>
    </source>
</evidence>
<dbReference type="RefSeq" id="WP_025568198.1">
    <property type="nucleotide sequence ID" value="NZ_MDKC01000023.1"/>
</dbReference>
<reference evidence="8 9" key="1">
    <citation type="submission" date="2016-07" db="EMBL/GenBank/DDBJ databases">
        <authorList>
            <person name="Townsley L."/>
            <person name="Shank E.A."/>
        </authorList>
    </citation>
    <scope>NUCLEOTIDE SEQUENCE [LARGE SCALE GENOMIC DNA]</scope>
    <source>
        <strain evidence="8 9">CH01</strain>
    </source>
</reference>
<sequence>MDEFESQLNPTLRKNITNTLTQLNLKIDGMIGRIENKGCGILTEFENIHRVFNDLQMDAASFYLNSYLAPYTDIFDELTITVQHLSKRKHGGLIVVKRDDSLEELMSSGIHVGAKLSPALLESIFYPGSPLHDGAVLVENNMIISAGNVLPLSKITYDNKKLGTRHRAAVGISEQSDALALVVSEETGNISFAYKGSLYPVKYGAPIN</sequence>
<dbReference type="Pfam" id="PF10372">
    <property type="entry name" value="CdaS_N"/>
    <property type="match status" value="1"/>
</dbReference>
<proteinExistence type="inferred from homology"/>
<evidence type="ECO:0000256" key="2">
    <source>
        <dbReference type="ARBA" id="ARBA00022679"/>
    </source>
</evidence>